<keyword evidence="1" id="KW-0732">Signal</keyword>
<gene>
    <name evidence="2" type="ORF">D9T18_11195</name>
</gene>
<dbReference type="Proteomes" id="UP000279995">
    <property type="component" value="Chromosome I"/>
</dbReference>
<accession>A0AAD0XDD2</accession>
<dbReference type="RefSeq" id="WP_121637765.1">
    <property type="nucleotide sequence ID" value="NZ_CP033065.1"/>
</dbReference>
<reference evidence="2 3" key="1">
    <citation type="submission" date="2018-10" db="EMBL/GenBank/DDBJ databases">
        <title>Complete Genome Sequence and Transcriptomic Profiles of a Marine Bacterium, Pseudoalteromonas agarivorans Hao 2018.</title>
        <authorList>
            <person name="Hao L."/>
        </authorList>
    </citation>
    <scope>NUCLEOTIDE SEQUENCE [LARGE SCALE GENOMIC DNA]</scope>
    <source>
        <strain evidence="2 3">Hao 2018</strain>
    </source>
</reference>
<evidence type="ECO:0000313" key="2">
    <source>
        <dbReference type="EMBL" id="AYM87193.1"/>
    </source>
</evidence>
<evidence type="ECO:0000313" key="3">
    <source>
        <dbReference type="Proteomes" id="UP000279995"/>
    </source>
</evidence>
<sequence>MKALTCAVTLLAAISFNTFSQDVTAIPLPEEFITTMDVTGEYPLVRTGYLAASIDSISKFYQQALGDPINSKGDNNYRTLYYNYQNHAVRISLYHHNYVTEVSIMIE</sequence>
<dbReference type="EMBL" id="CP033065">
    <property type="protein sequence ID" value="AYM87193.1"/>
    <property type="molecule type" value="Genomic_DNA"/>
</dbReference>
<feature type="chain" id="PRO_5042189614" evidence="1">
    <location>
        <begin position="21"/>
        <end position="107"/>
    </location>
</feature>
<feature type="signal peptide" evidence="1">
    <location>
        <begin position="1"/>
        <end position="20"/>
    </location>
</feature>
<dbReference type="AlphaFoldDB" id="A0AAD0XDD2"/>
<name>A0AAD0XDD2_9GAMM</name>
<proteinExistence type="predicted"/>
<protein>
    <submittedName>
        <fullName evidence="2">Uncharacterized protein</fullName>
    </submittedName>
</protein>
<evidence type="ECO:0000256" key="1">
    <source>
        <dbReference type="SAM" id="SignalP"/>
    </source>
</evidence>
<organism evidence="2 3">
    <name type="scientific">Pseudoalteromonas agarivorans</name>
    <dbReference type="NCBI Taxonomy" id="176102"/>
    <lineage>
        <taxon>Bacteria</taxon>
        <taxon>Pseudomonadati</taxon>
        <taxon>Pseudomonadota</taxon>
        <taxon>Gammaproteobacteria</taxon>
        <taxon>Alteromonadales</taxon>
        <taxon>Pseudoalteromonadaceae</taxon>
        <taxon>Pseudoalteromonas</taxon>
    </lineage>
</organism>